<dbReference type="PANTHER" id="PTHR13464:SF0">
    <property type="entry name" value="SAP30-BINDING PROTEIN"/>
    <property type="match status" value="1"/>
</dbReference>
<dbReference type="InterPro" id="IPR012479">
    <property type="entry name" value="SAP30BP"/>
</dbReference>
<evidence type="ECO:0008006" key="4">
    <source>
        <dbReference type="Google" id="ProtNLM"/>
    </source>
</evidence>
<dbReference type="HOGENOM" id="CLU_064352_1_0_1"/>
<keyword evidence="3" id="KW-1185">Reference proteome</keyword>
<dbReference type="Proteomes" id="UP000053259">
    <property type="component" value="Unassembled WGS sequence"/>
</dbReference>
<organism evidence="2 3">
    <name type="scientific">Verruconis gallopava</name>
    <dbReference type="NCBI Taxonomy" id="253628"/>
    <lineage>
        <taxon>Eukaryota</taxon>
        <taxon>Fungi</taxon>
        <taxon>Dikarya</taxon>
        <taxon>Ascomycota</taxon>
        <taxon>Pezizomycotina</taxon>
        <taxon>Dothideomycetes</taxon>
        <taxon>Pleosporomycetidae</taxon>
        <taxon>Venturiales</taxon>
        <taxon>Sympoventuriaceae</taxon>
        <taxon>Verruconis</taxon>
    </lineage>
</organism>
<name>A0A0D2AQC7_9PEZI</name>
<protein>
    <recommendedName>
        <fullName evidence="4">HCNGP-like protein</fullName>
    </recommendedName>
</protein>
<feature type="compositionally biased region" description="Polar residues" evidence="1">
    <location>
        <begin position="18"/>
        <end position="29"/>
    </location>
</feature>
<dbReference type="STRING" id="253628.A0A0D2AQC7"/>
<evidence type="ECO:0000313" key="3">
    <source>
        <dbReference type="Proteomes" id="UP000053259"/>
    </source>
</evidence>
<proteinExistence type="predicted"/>
<gene>
    <name evidence="2" type="ORF">PV09_07126</name>
</gene>
<feature type="region of interest" description="Disordered" evidence="1">
    <location>
        <begin position="1"/>
        <end position="38"/>
    </location>
</feature>
<feature type="region of interest" description="Disordered" evidence="1">
    <location>
        <begin position="196"/>
        <end position="220"/>
    </location>
</feature>
<dbReference type="RefSeq" id="XP_016211223.1">
    <property type="nucleotide sequence ID" value="XM_016360851.1"/>
</dbReference>
<dbReference type="GO" id="GO:0005634">
    <property type="term" value="C:nucleus"/>
    <property type="evidence" value="ECO:0007669"/>
    <property type="project" value="TreeGrafter"/>
</dbReference>
<evidence type="ECO:0000256" key="1">
    <source>
        <dbReference type="SAM" id="MobiDB-lite"/>
    </source>
</evidence>
<feature type="compositionally biased region" description="Basic and acidic residues" evidence="1">
    <location>
        <begin position="200"/>
        <end position="210"/>
    </location>
</feature>
<accession>A0A0D2AQC7</accession>
<sequence length="220" mass="24253">MLGLSGYASSDEEDEGQKISTNTQLNTDKVGTKKNENLSLASKTAISASSAVLMHSDVPIERPTQGPAMPPDEESEFVYEEPDRELSYDEARAAIRSMTMPPVPNFSIPPSPPGSPPSASTKKFAHFLKLKKQGVHFNERLEKTPALKNPTLFQKLKQHAGISDEEQYATTLPEDLAVPVTFPPWAYADELGKTQANIRQKKDQKPRDTIDFVPATQRSS</sequence>
<dbReference type="GO" id="GO:0006355">
    <property type="term" value="P:regulation of DNA-templated transcription"/>
    <property type="evidence" value="ECO:0007669"/>
    <property type="project" value="InterPro"/>
</dbReference>
<feature type="compositionally biased region" description="Acidic residues" evidence="1">
    <location>
        <begin position="71"/>
        <end position="83"/>
    </location>
</feature>
<dbReference type="InParanoid" id="A0A0D2AQC7"/>
<dbReference type="Pfam" id="PF07818">
    <property type="entry name" value="HCNGP"/>
    <property type="match status" value="1"/>
</dbReference>
<dbReference type="GeneID" id="27315099"/>
<dbReference type="AlphaFoldDB" id="A0A0D2AQC7"/>
<evidence type="ECO:0000313" key="2">
    <source>
        <dbReference type="EMBL" id="KIW01354.1"/>
    </source>
</evidence>
<feature type="region of interest" description="Disordered" evidence="1">
    <location>
        <begin position="102"/>
        <end position="121"/>
    </location>
</feature>
<feature type="region of interest" description="Disordered" evidence="1">
    <location>
        <begin position="60"/>
        <end position="86"/>
    </location>
</feature>
<dbReference type="EMBL" id="KN847555">
    <property type="protein sequence ID" value="KIW01354.1"/>
    <property type="molecule type" value="Genomic_DNA"/>
</dbReference>
<dbReference type="VEuPathDB" id="FungiDB:PV09_07126"/>
<dbReference type="PANTHER" id="PTHR13464">
    <property type="entry name" value="TRANSCRIPTIONAL REGULATOR PROTEIN HCNGP"/>
    <property type="match status" value="1"/>
</dbReference>
<feature type="compositionally biased region" description="Pro residues" evidence="1">
    <location>
        <begin position="102"/>
        <end position="116"/>
    </location>
</feature>
<reference evidence="2 3" key="1">
    <citation type="submission" date="2015-01" db="EMBL/GenBank/DDBJ databases">
        <title>The Genome Sequence of Ochroconis gallopava CBS43764.</title>
        <authorList>
            <consortium name="The Broad Institute Genomics Platform"/>
            <person name="Cuomo C."/>
            <person name="de Hoog S."/>
            <person name="Gorbushina A."/>
            <person name="Stielow B."/>
            <person name="Teixiera M."/>
            <person name="Abouelleil A."/>
            <person name="Chapman S.B."/>
            <person name="Priest M."/>
            <person name="Young S.K."/>
            <person name="Wortman J."/>
            <person name="Nusbaum C."/>
            <person name="Birren B."/>
        </authorList>
    </citation>
    <scope>NUCLEOTIDE SEQUENCE [LARGE SCALE GENOMIC DNA]</scope>
    <source>
        <strain evidence="2 3">CBS 43764</strain>
    </source>
</reference>
<dbReference type="OrthoDB" id="1714508at2759"/>